<dbReference type="PATRIC" id="fig|740709.3.peg.785"/>
<accession>K2JMI7</accession>
<proteinExistence type="predicted"/>
<dbReference type="EMBL" id="AMRG01000004">
    <property type="protein sequence ID" value="EKE84721.1"/>
    <property type="molecule type" value="Genomic_DNA"/>
</dbReference>
<reference evidence="1 2" key="1">
    <citation type="journal article" date="2012" name="J. Bacteriol.">
        <title>Genome Sequence of Idiomarina xiamenensis Type Strain 10-D-4.</title>
        <authorList>
            <person name="Lai Q."/>
            <person name="Wang L."/>
            <person name="Wang W."/>
            <person name="Shao Z."/>
        </authorList>
    </citation>
    <scope>NUCLEOTIDE SEQUENCE [LARGE SCALE GENOMIC DNA]</scope>
    <source>
        <strain evidence="1 2">10-D-4</strain>
    </source>
</reference>
<keyword evidence="2" id="KW-1185">Reference proteome</keyword>
<evidence type="ECO:0000313" key="1">
    <source>
        <dbReference type="EMBL" id="EKE84721.1"/>
    </source>
</evidence>
<dbReference type="Proteomes" id="UP000014115">
    <property type="component" value="Unassembled WGS sequence"/>
</dbReference>
<dbReference type="Pfam" id="PF11157">
    <property type="entry name" value="DUF2937"/>
    <property type="match status" value="1"/>
</dbReference>
<dbReference type="eggNOG" id="ENOG5032YDB">
    <property type="taxonomic scope" value="Bacteria"/>
</dbReference>
<dbReference type="AlphaFoldDB" id="K2JMI7"/>
<dbReference type="InterPro" id="IPR022584">
    <property type="entry name" value="DUF2937"/>
</dbReference>
<comment type="caution">
    <text evidence="1">The sequence shown here is derived from an EMBL/GenBank/DDBJ whole genome shotgun (WGS) entry which is preliminary data.</text>
</comment>
<protein>
    <submittedName>
        <fullName evidence="1">Uncharacterized protein</fullName>
    </submittedName>
</protein>
<dbReference type="STRING" id="740709.A10D4_03885"/>
<sequence length="165" mass="19162">MASLLVGVQVPHYVDQYQQRIDAHLIEVGIHLKGFQAIADQFYDGDLDQLIAYHEQSQDDVFAAEAKPLRQMQQRFQYLQQQQQALQTHLAGQIQHIIGHPDRDILRETWRQYKAVVPLTGEAIGAGFIIAFLLLLIVECVCFVPRRRLRRNREKRLFQSDSKLL</sequence>
<gene>
    <name evidence="1" type="ORF">A10D4_03885</name>
</gene>
<evidence type="ECO:0000313" key="2">
    <source>
        <dbReference type="Proteomes" id="UP000014115"/>
    </source>
</evidence>
<name>K2JMI7_9GAMM</name>
<organism evidence="1 2">
    <name type="scientific">Idiomarina xiamenensis 10-D-4</name>
    <dbReference type="NCBI Taxonomy" id="740709"/>
    <lineage>
        <taxon>Bacteria</taxon>
        <taxon>Pseudomonadati</taxon>
        <taxon>Pseudomonadota</taxon>
        <taxon>Gammaproteobacteria</taxon>
        <taxon>Alteromonadales</taxon>
        <taxon>Idiomarinaceae</taxon>
        <taxon>Idiomarina</taxon>
    </lineage>
</organism>